<reference evidence="8" key="1">
    <citation type="submission" date="2023-03" db="EMBL/GenBank/DDBJ databases">
        <title>Actinorhabdospora filicis NBRC 111898.</title>
        <authorList>
            <person name="Ichikawa N."/>
            <person name="Sato H."/>
            <person name="Tonouchi N."/>
        </authorList>
    </citation>
    <scope>NUCLEOTIDE SEQUENCE</scope>
    <source>
        <strain evidence="8">NBRC 111898</strain>
    </source>
</reference>
<accession>A0A9W6SKZ9</accession>
<dbReference type="InterPro" id="IPR047945">
    <property type="entry name" value="MIB_synthase"/>
</dbReference>
<evidence type="ECO:0000256" key="6">
    <source>
        <dbReference type="ARBA" id="ARBA00035653"/>
    </source>
</evidence>
<proteinExistence type="inferred from homology"/>
<dbReference type="PANTHER" id="PTHR35201:SF4">
    <property type="entry name" value="BETA-PINACENE SYNTHASE-RELATED"/>
    <property type="match status" value="1"/>
</dbReference>
<dbReference type="PANTHER" id="PTHR35201">
    <property type="entry name" value="TERPENE SYNTHASE"/>
    <property type="match status" value="1"/>
</dbReference>
<keyword evidence="2 7" id="KW-0479">Metal-binding</keyword>
<dbReference type="SFLD" id="SFLDG01020">
    <property type="entry name" value="Terpene_Cyclase_Like_2"/>
    <property type="match status" value="1"/>
</dbReference>
<dbReference type="InterPro" id="IPR008949">
    <property type="entry name" value="Isoprenoid_synthase_dom_sf"/>
</dbReference>
<name>A0A9W6SKZ9_9ACTN</name>
<evidence type="ECO:0000256" key="1">
    <source>
        <dbReference type="ARBA" id="ARBA00001946"/>
    </source>
</evidence>
<keyword evidence="3 7" id="KW-0460">Magnesium</keyword>
<evidence type="ECO:0000256" key="7">
    <source>
        <dbReference type="RuleBase" id="RU366034"/>
    </source>
</evidence>
<gene>
    <name evidence="8" type="ORF">Afil01_27300</name>
</gene>
<comment type="catalytic activity">
    <reaction evidence="5">
        <text>(E)-2-methylgeranyl diphosphate + H2O = 2-methylisoborneol + diphosphate</text>
        <dbReference type="Rhea" id="RHEA:32571"/>
        <dbReference type="ChEBI" id="CHEBI:15377"/>
        <dbReference type="ChEBI" id="CHEBI:33019"/>
        <dbReference type="ChEBI" id="CHEBI:61984"/>
        <dbReference type="ChEBI" id="CHEBI:61987"/>
        <dbReference type="EC" id="4.2.3.118"/>
    </reaction>
</comment>
<protein>
    <recommendedName>
        <fullName evidence="7">Terpene synthase</fullName>
        <ecNumber evidence="7">4.2.3.-</ecNumber>
    </recommendedName>
</protein>
<dbReference type="EC" id="4.2.3.-" evidence="7"/>
<dbReference type="EMBL" id="BSTX01000002">
    <property type="protein sequence ID" value="GLZ77923.1"/>
    <property type="molecule type" value="Genomic_DNA"/>
</dbReference>
<dbReference type="SUPFAM" id="SSF48576">
    <property type="entry name" value="Terpenoid synthases"/>
    <property type="match status" value="1"/>
</dbReference>
<dbReference type="GO" id="GO:0042214">
    <property type="term" value="P:terpene metabolic process"/>
    <property type="evidence" value="ECO:0007669"/>
    <property type="project" value="InterPro"/>
</dbReference>
<keyword evidence="4 7" id="KW-0456">Lyase</keyword>
<evidence type="ECO:0000256" key="5">
    <source>
        <dbReference type="ARBA" id="ARBA00035573"/>
    </source>
</evidence>
<dbReference type="Gene3D" id="1.10.600.10">
    <property type="entry name" value="Farnesyl Diphosphate Synthase"/>
    <property type="match status" value="1"/>
</dbReference>
<dbReference type="InterPro" id="IPR034686">
    <property type="entry name" value="Terpene_cyclase-like_2"/>
</dbReference>
<evidence type="ECO:0000313" key="9">
    <source>
        <dbReference type="Proteomes" id="UP001165079"/>
    </source>
</evidence>
<comment type="similarity">
    <text evidence="6">Belongs to the terpene synthase family. 2-methylisoborneol synthase subfamily.</text>
</comment>
<dbReference type="SFLD" id="SFLDS00005">
    <property type="entry name" value="Isoprenoid_Synthase_Type_I"/>
    <property type="match status" value="1"/>
</dbReference>
<dbReference type="AlphaFoldDB" id="A0A9W6SKZ9"/>
<organism evidence="8 9">
    <name type="scientific">Actinorhabdospora filicis</name>
    <dbReference type="NCBI Taxonomy" id="1785913"/>
    <lineage>
        <taxon>Bacteria</taxon>
        <taxon>Bacillati</taxon>
        <taxon>Actinomycetota</taxon>
        <taxon>Actinomycetes</taxon>
        <taxon>Micromonosporales</taxon>
        <taxon>Micromonosporaceae</taxon>
        <taxon>Actinorhabdospora</taxon>
    </lineage>
</organism>
<dbReference type="Proteomes" id="UP001165079">
    <property type="component" value="Unassembled WGS sequence"/>
</dbReference>
<dbReference type="NCBIfam" id="NF041167">
    <property type="entry name" value="f2_encap_cargo2"/>
    <property type="match status" value="1"/>
</dbReference>
<dbReference type="Pfam" id="PF19086">
    <property type="entry name" value="Terpene_syn_C_2"/>
    <property type="match status" value="1"/>
</dbReference>
<dbReference type="GO" id="GO:0046872">
    <property type="term" value="F:metal ion binding"/>
    <property type="evidence" value="ECO:0007669"/>
    <property type="project" value="UniProtKB-KW"/>
</dbReference>
<dbReference type="RefSeq" id="WP_285663102.1">
    <property type="nucleotide sequence ID" value="NZ_BSTX01000002.1"/>
</dbReference>
<evidence type="ECO:0000256" key="4">
    <source>
        <dbReference type="ARBA" id="ARBA00023239"/>
    </source>
</evidence>
<evidence type="ECO:0000256" key="2">
    <source>
        <dbReference type="ARBA" id="ARBA00022723"/>
    </source>
</evidence>
<evidence type="ECO:0000313" key="8">
    <source>
        <dbReference type="EMBL" id="GLZ77923.1"/>
    </source>
</evidence>
<evidence type="ECO:0000256" key="3">
    <source>
        <dbReference type="ARBA" id="ARBA00022842"/>
    </source>
</evidence>
<dbReference type="GO" id="GO:0010333">
    <property type="term" value="F:terpene synthase activity"/>
    <property type="evidence" value="ECO:0007669"/>
    <property type="project" value="InterPro"/>
</dbReference>
<keyword evidence="9" id="KW-1185">Reference proteome</keyword>
<comment type="caution">
    <text evidence="8">The sequence shown here is derived from an EMBL/GenBank/DDBJ whole genome shotgun (WGS) entry which is preliminary data.</text>
</comment>
<sequence>MRPDPPSPGGLAELFPPEAAGLREVIRSLTGPNGIGTQTARLPHAFQTRAATATASSGPRESAGVIVPELYCPPALRDDRALGDLVDEGLASWVRDEIGVPPEHVDYLRACAFGRLMMLAHPDCEDPELLLAAGKCAVAEWAVDDLYLDGDSAESEPERLGPRLALAYAAMAPARVPLPPYDEPFEERVREDTCLRLIRSSWTNMARYADDVQMFRLRHELCVMFVAYNQEAQWHISQRVPPTWEFLLHRWENAFCPCMVATDVVGRYQVPFQEYAQPRVRRAFTAAGVASVLVNDLFSIEKEAATNGFDYSLPGVLMAEHGCDLQEAVDRTAALHDELVRFFESESAALSARGTPMLARFLLGVWNWMGGGKEWHATSRRYHASEAG</sequence>
<comment type="cofactor">
    <cofactor evidence="1 7">
        <name>Mg(2+)</name>
        <dbReference type="ChEBI" id="CHEBI:18420"/>
    </cofactor>
</comment>